<dbReference type="EMBL" id="HBEZ01030388">
    <property type="protein sequence ID" value="CAD8639124.1"/>
    <property type="molecule type" value="Transcribed_RNA"/>
</dbReference>
<comment type="similarity">
    <text evidence="1">Belongs to the universal ribosomal protein uL30 family.</text>
</comment>
<dbReference type="PANTHER" id="PTHR11524:SF16">
    <property type="entry name" value="LARGE RIBOSOMAL SUBUNIT PROTEIN UL30"/>
    <property type="match status" value="1"/>
</dbReference>
<keyword evidence="3" id="KW-0687">Ribonucleoprotein</keyword>
<dbReference type="PROSITE" id="PS00634">
    <property type="entry name" value="RIBOSOMAL_L30"/>
    <property type="match status" value="1"/>
</dbReference>
<evidence type="ECO:0000313" key="5">
    <source>
        <dbReference type="EMBL" id="CAD8639124.1"/>
    </source>
</evidence>
<name>A0A7S0MED0_9CRYP</name>
<dbReference type="AlphaFoldDB" id="A0A7S0MED0"/>
<dbReference type="GO" id="GO:0000463">
    <property type="term" value="P:maturation of LSU-rRNA from tricistronic rRNA transcript (SSU-rRNA, 5.8S rRNA, LSU-rRNA)"/>
    <property type="evidence" value="ECO:0007669"/>
    <property type="project" value="TreeGrafter"/>
</dbReference>
<dbReference type="SUPFAM" id="SSF55129">
    <property type="entry name" value="Ribosomal protein L30p/L7e"/>
    <property type="match status" value="1"/>
</dbReference>
<dbReference type="FunFam" id="3.30.1390.20:FF:000004">
    <property type="entry name" value="60S ribosomal protein L7"/>
    <property type="match status" value="1"/>
</dbReference>
<dbReference type="InterPro" id="IPR016082">
    <property type="entry name" value="Ribosomal_uL30_ferredoxin-like"/>
</dbReference>
<gene>
    <name evidence="5" type="ORF">CCUR1050_LOCUS16808</name>
</gene>
<evidence type="ECO:0000256" key="1">
    <source>
        <dbReference type="ARBA" id="ARBA00007594"/>
    </source>
</evidence>
<dbReference type="PANTHER" id="PTHR11524">
    <property type="entry name" value="60S RIBOSOMAL PROTEIN L7"/>
    <property type="match status" value="1"/>
</dbReference>
<dbReference type="CDD" id="cd01657">
    <property type="entry name" value="Ribosomal_L7_archeal_euk"/>
    <property type="match status" value="1"/>
</dbReference>
<sequence>MTNEILPSDGIKKKRVNFEKNLLENMAIKKKLKKKILFSKKADYIRADLYIKEYKKKVQYNIDQMRVSRIERKFYVPIHAKTFFIIRIRGINDIPPQAKKILELFRLNRINSGVFLKINSSTVKMIKKIEPYIAYGYPSLRSINMLLKKRGYGKIGKRGSWQRIFLSDDRIIKTALSIVGIHSIEDIIQELFTGGSRFKEVNNFLWPFKLKSPKRGYSKIGKRRHVSEGGVFGNWEESINELIYKMS</sequence>
<dbReference type="InterPro" id="IPR018038">
    <property type="entry name" value="Ribosomal_uL30_CS"/>
</dbReference>
<dbReference type="Gene3D" id="3.30.1390.20">
    <property type="entry name" value="Ribosomal protein L30, ferredoxin-like fold domain"/>
    <property type="match status" value="1"/>
</dbReference>
<dbReference type="InterPro" id="IPR039699">
    <property type="entry name" value="Ribosomal_uL30"/>
</dbReference>
<reference evidence="5" key="1">
    <citation type="submission" date="2021-01" db="EMBL/GenBank/DDBJ databases">
        <authorList>
            <person name="Corre E."/>
            <person name="Pelletier E."/>
            <person name="Niang G."/>
            <person name="Scheremetjew M."/>
            <person name="Finn R."/>
            <person name="Kale V."/>
            <person name="Holt S."/>
            <person name="Cochrane G."/>
            <person name="Meng A."/>
            <person name="Brown T."/>
            <person name="Cohen L."/>
        </authorList>
    </citation>
    <scope>NUCLEOTIDE SEQUENCE</scope>
    <source>
        <strain evidence="5">CCAP979/52</strain>
    </source>
</reference>
<evidence type="ECO:0000256" key="3">
    <source>
        <dbReference type="ARBA" id="ARBA00023274"/>
    </source>
</evidence>
<dbReference type="GO" id="GO:0022625">
    <property type="term" value="C:cytosolic large ribosomal subunit"/>
    <property type="evidence" value="ECO:0007669"/>
    <property type="project" value="TreeGrafter"/>
</dbReference>
<dbReference type="InterPro" id="IPR035808">
    <property type="entry name" value="Ribosomal_uL30_euk_arc"/>
</dbReference>
<keyword evidence="2" id="KW-0689">Ribosomal protein</keyword>
<accession>A0A7S0MED0</accession>
<dbReference type="GO" id="GO:0003723">
    <property type="term" value="F:RNA binding"/>
    <property type="evidence" value="ECO:0007669"/>
    <property type="project" value="TreeGrafter"/>
</dbReference>
<protein>
    <recommendedName>
        <fullName evidence="4">Large ribosomal subunit protein uL30-like ferredoxin-like fold domain-containing protein</fullName>
    </recommendedName>
</protein>
<proteinExistence type="inferred from homology"/>
<feature type="domain" description="Large ribosomal subunit protein uL30-like ferredoxin-like fold" evidence="4">
    <location>
        <begin position="83"/>
        <end position="133"/>
    </location>
</feature>
<dbReference type="InterPro" id="IPR036919">
    <property type="entry name" value="Ribo_uL30_ferredoxin-like_sf"/>
</dbReference>
<evidence type="ECO:0000259" key="4">
    <source>
        <dbReference type="Pfam" id="PF00327"/>
    </source>
</evidence>
<evidence type="ECO:0000256" key="2">
    <source>
        <dbReference type="ARBA" id="ARBA00022980"/>
    </source>
</evidence>
<organism evidence="5">
    <name type="scientific">Cryptomonas curvata</name>
    <dbReference type="NCBI Taxonomy" id="233186"/>
    <lineage>
        <taxon>Eukaryota</taxon>
        <taxon>Cryptophyceae</taxon>
        <taxon>Cryptomonadales</taxon>
        <taxon>Cryptomonadaceae</taxon>
        <taxon>Cryptomonas</taxon>
    </lineage>
</organism>
<dbReference type="Pfam" id="PF00327">
    <property type="entry name" value="Ribosomal_L30"/>
    <property type="match status" value="1"/>
</dbReference>
<dbReference type="GO" id="GO:0003735">
    <property type="term" value="F:structural constituent of ribosome"/>
    <property type="evidence" value="ECO:0007669"/>
    <property type="project" value="TreeGrafter"/>
</dbReference>